<protein>
    <submittedName>
        <fullName evidence="2">ATP-binding protein</fullName>
    </submittedName>
</protein>
<feature type="domain" description="Histidine kinase/HSP90-like ATPase" evidence="1">
    <location>
        <begin position="53"/>
        <end position="137"/>
    </location>
</feature>
<organism evidence="2 3">
    <name type="scientific">Congzhengia minquanensis</name>
    <dbReference type="NCBI Taxonomy" id="2763657"/>
    <lineage>
        <taxon>Bacteria</taxon>
        <taxon>Bacillati</taxon>
        <taxon>Bacillota</taxon>
        <taxon>Clostridia</taxon>
        <taxon>Eubacteriales</taxon>
        <taxon>Oscillospiraceae</taxon>
        <taxon>Congzhengia</taxon>
    </lineage>
</organism>
<gene>
    <name evidence="2" type="ORF">H8698_11945</name>
</gene>
<sequence length="141" mass="15116">MSQNLKLHYDINGSDFTIAGQASSNIKKVLKQLGVAPDIIRKAAISMYEGEINTVIHGKGGAADVEITTDKLIITFTDHGPGIRDIDQAMQEGFSTATDEARELGFGAGMGLPNMKKYSDELNIASRLGEGTTVEIVIYIA</sequence>
<dbReference type="Gene3D" id="3.30.565.10">
    <property type="entry name" value="Histidine kinase-like ATPase, C-terminal domain"/>
    <property type="match status" value="1"/>
</dbReference>
<dbReference type="Pfam" id="PF02518">
    <property type="entry name" value="HATPase_c"/>
    <property type="match status" value="1"/>
</dbReference>
<keyword evidence="2" id="KW-0547">Nucleotide-binding</keyword>
<dbReference type="SUPFAM" id="SSF55874">
    <property type="entry name" value="ATPase domain of HSP90 chaperone/DNA topoisomerase II/histidine kinase"/>
    <property type="match status" value="1"/>
</dbReference>
<evidence type="ECO:0000313" key="2">
    <source>
        <dbReference type="EMBL" id="MBC8541689.1"/>
    </source>
</evidence>
<proteinExistence type="predicted"/>
<dbReference type="Proteomes" id="UP000611762">
    <property type="component" value="Unassembled WGS sequence"/>
</dbReference>
<name>A0A926DPY6_9FIRM</name>
<dbReference type="RefSeq" id="WP_249313712.1">
    <property type="nucleotide sequence ID" value="NZ_JACRSU010000005.1"/>
</dbReference>
<evidence type="ECO:0000259" key="1">
    <source>
        <dbReference type="Pfam" id="PF02518"/>
    </source>
</evidence>
<dbReference type="AlphaFoldDB" id="A0A926DPY6"/>
<comment type="caution">
    <text evidence="2">The sequence shown here is derived from an EMBL/GenBank/DDBJ whole genome shotgun (WGS) entry which is preliminary data.</text>
</comment>
<accession>A0A926DPY6</accession>
<dbReference type="EMBL" id="JACRSU010000005">
    <property type="protein sequence ID" value="MBC8541689.1"/>
    <property type="molecule type" value="Genomic_DNA"/>
</dbReference>
<reference evidence="2" key="1">
    <citation type="submission" date="2020-08" db="EMBL/GenBank/DDBJ databases">
        <title>Genome public.</title>
        <authorList>
            <person name="Liu C."/>
            <person name="Sun Q."/>
        </authorList>
    </citation>
    <scope>NUCLEOTIDE SEQUENCE</scope>
    <source>
        <strain evidence="2">H8</strain>
    </source>
</reference>
<dbReference type="GO" id="GO:0005524">
    <property type="term" value="F:ATP binding"/>
    <property type="evidence" value="ECO:0007669"/>
    <property type="project" value="UniProtKB-KW"/>
</dbReference>
<keyword evidence="3" id="KW-1185">Reference proteome</keyword>
<evidence type="ECO:0000313" key="3">
    <source>
        <dbReference type="Proteomes" id="UP000611762"/>
    </source>
</evidence>
<dbReference type="InterPro" id="IPR036890">
    <property type="entry name" value="HATPase_C_sf"/>
</dbReference>
<dbReference type="InterPro" id="IPR003594">
    <property type="entry name" value="HATPase_dom"/>
</dbReference>
<keyword evidence="2" id="KW-0067">ATP-binding</keyword>